<sequence length="126" mass="13343">MSMSMPLDQQPPPDFVLQQNANPHSPHGSIGAVVAVLVVVIILGVVAVVIGRLCSGRSIIGYGHYDLESWAETKCSSCIDGRINPPLSRPNVSCSSVSTSTPAQTHQGSELQQEEQSPQTPQPANL</sequence>
<evidence type="ECO:0000313" key="5">
    <source>
        <dbReference type="Proteomes" id="UP000327085"/>
    </source>
</evidence>
<feature type="region of interest" description="Disordered" evidence="1">
    <location>
        <begin position="90"/>
        <end position="126"/>
    </location>
</feature>
<keyword evidence="2" id="KW-1133">Transmembrane helix</keyword>
<evidence type="ECO:0000256" key="2">
    <source>
        <dbReference type="SAM" id="Phobius"/>
    </source>
</evidence>
<evidence type="ECO:0000313" key="6">
    <source>
        <dbReference type="Proteomes" id="UP001054821"/>
    </source>
</evidence>
<gene>
    <name evidence="4" type="ORF">ALMOND_2B000604</name>
    <name evidence="3" type="ORF">L3X38_007450</name>
</gene>
<keyword evidence="2" id="KW-0812">Transmembrane</keyword>
<dbReference type="AlphaFoldDB" id="A0A5E4FA41"/>
<dbReference type="PANTHER" id="PTHR33429">
    <property type="entry name" value="OS02G0708000 PROTEIN-RELATED"/>
    <property type="match status" value="1"/>
</dbReference>
<evidence type="ECO:0000256" key="1">
    <source>
        <dbReference type="SAM" id="MobiDB-lite"/>
    </source>
</evidence>
<dbReference type="InParanoid" id="A0A5E4FA41"/>
<dbReference type="Proteomes" id="UP001054821">
    <property type="component" value="Chromosome 1"/>
</dbReference>
<feature type="transmembrane region" description="Helical" evidence="2">
    <location>
        <begin position="30"/>
        <end position="50"/>
    </location>
</feature>
<dbReference type="SMR" id="A0A5E4FA41"/>
<dbReference type="Gramene" id="VVA24797">
    <property type="protein sequence ID" value="VVA24797"/>
    <property type="gene ID" value="Prudul26B000604"/>
</dbReference>
<dbReference type="PANTHER" id="PTHR33429:SF24">
    <property type="entry name" value="EXPRESSED PROTEIN"/>
    <property type="match status" value="1"/>
</dbReference>
<reference evidence="3 6" key="3">
    <citation type="journal article" date="2022" name="G3 (Bethesda)">
        <title>Whole-genome sequence and methylome profiling of the almond [Prunus dulcis (Mill.) D.A. Webb] cultivar 'Nonpareil'.</title>
        <authorList>
            <person name="D'Amico-Willman K.M."/>
            <person name="Ouma W.Z."/>
            <person name="Meulia T."/>
            <person name="Sideli G.M."/>
            <person name="Gradziel T.M."/>
            <person name="Fresnedo-Ramirez J."/>
        </authorList>
    </citation>
    <scope>NUCLEOTIDE SEQUENCE [LARGE SCALE GENOMIC DNA]</scope>
    <source>
        <strain evidence="3">Clone GOH B32 T37-40</strain>
    </source>
</reference>
<proteinExistence type="predicted"/>
<dbReference type="Proteomes" id="UP000327085">
    <property type="component" value="Chromosome 1"/>
</dbReference>
<keyword evidence="2" id="KW-0472">Membrane</keyword>
<reference evidence="5" key="2">
    <citation type="journal article" date="2020" name="Plant J.">
        <title>Transposons played a major role in the diversification between the closely related almond and peach genomes: results from the almond genome sequence.</title>
        <authorList>
            <person name="Alioto T."/>
            <person name="Alexiou K.G."/>
            <person name="Bardil A."/>
            <person name="Barteri F."/>
            <person name="Castanera R."/>
            <person name="Cruz F."/>
            <person name="Dhingra A."/>
            <person name="Duval H."/>
            <person name="Fernandez I Marti A."/>
            <person name="Frias L."/>
            <person name="Galan B."/>
            <person name="Garcia J.L."/>
            <person name="Howad W."/>
            <person name="Gomez-Garrido J."/>
            <person name="Gut M."/>
            <person name="Julca I."/>
            <person name="Morata J."/>
            <person name="Puigdomenech P."/>
            <person name="Ribeca P."/>
            <person name="Rubio Cabetas M.J."/>
            <person name="Vlasova A."/>
            <person name="Wirthensohn M."/>
            <person name="Garcia-Mas J."/>
            <person name="Gabaldon T."/>
            <person name="Casacuberta J.M."/>
            <person name="Arus P."/>
        </authorList>
    </citation>
    <scope>NUCLEOTIDE SEQUENCE [LARGE SCALE GENOMIC DNA]</scope>
    <source>
        <strain evidence="5">cv. Texas</strain>
    </source>
</reference>
<feature type="compositionally biased region" description="Polar residues" evidence="1">
    <location>
        <begin position="90"/>
        <end position="106"/>
    </location>
</feature>
<organism evidence="4 5">
    <name type="scientific">Prunus dulcis</name>
    <name type="common">Almond</name>
    <name type="synonym">Amygdalus dulcis</name>
    <dbReference type="NCBI Taxonomy" id="3755"/>
    <lineage>
        <taxon>Eukaryota</taxon>
        <taxon>Viridiplantae</taxon>
        <taxon>Streptophyta</taxon>
        <taxon>Embryophyta</taxon>
        <taxon>Tracheophyta</taxon>
        <taxon>Spermatophyta</taxon>
        <taxon>Magnoliopsida</taxon>
        <taxon>eudicotyledons</taxon>
        <taxon>Gunneridae</taxon>
        <taxon>Pentapetalae</taxon>
        <taxon>rosids</taxon>
        <taxon>fabids</taxon>
        <taxon>Rosales</taxon>
        <taxon>Rosaceae</taxon>
        <taxon>Amygdaloideae</taxon>
        <taxon>Amygdaleae</taxon>
        <taxon>Prunus</taxon>
    </lineage>
</organism>
<keyword evidence="6" id="KW-1185">Reference proteome</keyword>
<accession>A0A5E4FA41</accession>
<reference evidence="4" key="1">
    <citation type="submission" date="2019-07" db="EMBL/GenBank/DDBJ databases">
        <authorList>
            <person name="Alioto T."/>
            <person name="Alioto T."/>
            <person name="Gomez Garrido J."/>
        </authorList>
    </citation>
    <scope>NUCLEOTIDE SEQUENCE</scope>
</reference>
<dbReference type="EMBL" id="CABIKO010000087">
    <property type="protein sequence ID" value="VVA24797.1"/>
    <property type="molecule type" value="Genomic_DNA"/>
</dbReference>
<feature type="region of interest" description="Disordered" evidence="1">
    <location>
        <begin position="1"/>
        <end position="22"/>
    </location>
</feature>
<protein>
    <submittedName>
        <fullName evidence="4">PREDICTED: mitochondrial fission regulator</fullName>
    </submittedName>
</protein>
<name>A0A5E4FA41_PRUDU</name>
<evidence type="ECO:0000313" key="3">
    <source>
        <dbReference type="EMBL" id="KAI5354555.1"/>
    </source>
</evidence>
<evidence type="ECO:0000313" key="4">
    <source>
        <dbReference type="EMBL" id="VVA24797.1"/>
    </source>
</evidence>
<dbReference type="EMBL" id="JAJFAZ020000001">
    <property type="protein sequence ID" value="KAI5354555.1"/>
    <property type="molecule type" value="Genomic_DNA"/>
</dbReference>
<feature type="compositionally biased region" description="Low complexity" evidence="1">
    <location>
        <begin position="107"/>
        <end position="126"/>
    </location>
</feature>
<dbReference type="OMA" id="YDIESWA"/>